<evidence type="ECO:0000313" key="1">
    <source>
        <dbReference type="EMBL" id="MBC9811942.1"/>
    </source>
</evidence>
<sequence length="176" mass="20432">MKQTILFSVLTILLVACGSKNEDAVSVHTRIEQYEDSIRQWGGGSGTKEDISSFADDYINTLLEAYEEEPDNPKNPEYLDRVHMWYSTVGNAPSALKWALVVEEKYPKYPNRQMLLESIAALYDNGITPRDSIKVREYYTQILKEFPTMPESKKQEINDRLKHNNLTMQEYMQIQE</sequence>
<dbReference type="AlphaFoldDB" id="A0A8J6P535"/>
<accession>A0A8J6P535</accession>
<name>A0A8J6P535_9FLAO</name>
<keyword evidence="2" id="KW-1185">Reference proteome</keyword>
<proteinExistence type="predicted"/>
<reference evidence="1" key="1">
    <citation type="submission" date="2020-09" db="EMBL/GenBank/DDBJ databases">
        <title>Taishania pollutisoli gen. nov., sp. nov., Isolated from Tetrabromobisphenol A-Contaminated Soil.</title>
        <authorList>
            <person name="Chen Q."/>
        </authorList>
    </citation>
    <scope>NUCLEOTIDE SEQUENCE</scope>
    <source>
        <strain evidence="1">CZZ-1</strain>
    </source>
</reference>
<dbReference type="EMBL" id="JACVEL010000003">
    <property type="protein sequence ID" value="MBC9811942.1"/>
    <property type="molecule type" value="Genomic_DNA"/>
</dbReference>
<evidence type="ECO:0000313" key="2">
    <source>
        <dbReference type="Proteomes" id="UP000652681"/>
    </source>
</evidence>
<gene>
    <name evidence="1" type="ORF">H9Y05_05570</name>
</gene>
<protein>
    <submittedName>
        <fullName evidence="1">Uncharacterized protein</fullName>
    </submittedName>
</protein>
<dbReference type="RefSeq" id="WP_163490304.1">
    <property type="nucleotide sequence ID" value="NZ_JACVEL010000003.1"/>
</dbReference>
<dbReference type="InterPro" id="IPR011990">
    <property type="entry name" value="TPR-like_helical_dom_sf"/>
</dbReference>
<comment type="caution">
    <text evidence="1">The sequence shown here is derived from an EMBL/GenBank/DDBJ whole genome shotgun (WGS) entry which is preliminary data.</text>
</comment>
<dbReference type="Gene3D" id="1.25.40.10">
    <property type="entry name" value="Tetratricopeptide repeat domain"/>
    <property type="match status" value="1"/>
</dbReference>
<dbReference type="PROSITE" id="PS51257">
    <property type="entry name" value="PROKAR_LIPOPROTEIN"/>
    <property type="match status" value="1"/>
</dbReference>
<dbReference type="Proteomes" id="UP000652681">
    <property type="component" value="Unassembled WGS sequence"/>
</dbReference>
<organism evidence="1 2">
    <name type="scientific">Taishania pollutisoli</name>
    <dbReference type="NCBI Taxonomy" id="2766479"/>
    <lineage>
        <taxon>Bacteria</taxon>
        <taxon>Pseudomonadati</taxon>
        <taxon>Bacteroidota</taxon>
        <taxon>Flavobacteriia</taxon>
        <taxon>Flavobacteriales</taxon>
        <taxon>Crocinitomicaceae</taxon>
        <taxon>Taishania</taxon>
    </lineage>
</organism>